<dbReference type="SUPFAM" id="SSF53098">
    <property type="entry name" value="Ribonuclease H-like"/>
    <property type="match status" value="1"/>
</dbReference>
<dbReference type="InterPro" id="IPR036397">
    <property type="entry name" value="RNaseH_sf"/>
</dbReference>
<evidence type="ECO:0000259" key="1">
    <source>
        <dbReference type="Pfam" id="PF09159"/>
    </source>
</evidence>
<feature type="domain" description="Mitochondrial resolvase Ydc2 catalytic" evidence="1">
    <location>
        <begin position="55"/>
        <end position="321"/>
    </location>
</feature>
<dbReference type="GO" id="GO:0004520">
    <property type="term" value="F:DNA endonuclease activity"/>
    <property type="evidence" value="ECO:0007669"/>
    <property type="project" value="TreeGrafter"/>
</dbReference>
<dbReference type="GO" id="GO:0005739">
    <property type="term" value="C:mitochondrion"/>
    <property type="evidence" value="ECO:0007669"/>
    <property type="project" value="TreeGrafter"/>
</dbReference>
<accession>A0A139HDZ6</accession>
<gene>
    <name evidence="2" type="ORF">AC579_867</name>
</gene>
<keyword evidence="3" id="KW-1185">Reference proteome</keyword>
<dbReference type="Proteomes" id="UP000073492">
    <property type="component" value="Unassembled WGS sequence"/>
</dbReference>
<dbReference type="GO" id="GO:0070336">
    <property type="term" value="F:flap-structured DNA binding"/>
    <property type="evidence" value="ECO:0007669"/>
    <property type="project" value="TreeGrafter"/>
</dbReference>
<evidence type="ECO:0000313" key="2">
    <source>
        <dbReference type="EMBL" id="KXT00636.1"/>
    </source>
</evidence>
<dbReference type="AlphaFoldDB" id="A0A139HDZ6"/>
<dbReference type="STRING" id="113226.A0A139HDZ6"/>
<comment type="caution">
    <text evidence="2">The sequence shown here is derived from an EMBL/GenBank/DDBJ whole genome shotgun (WGS) entry which is preliminary data.</text>
</comment>
<dbReference type="OrthoDB" id="5552842at2759"/>
<dbReference type="CDD" id="cd16963">
    <property type="entry name" value="CCE1"/>
    <property type="match status" value="1"/>
</dbReference>
<dbReference type="GO" id="GO:0000402">
    <property type="term" value="F:crossed form four-way junction DNA binding"/>
    <property type="evidence" value="ECO:0007669"/>
    <property type="project" value="TreeGrafter"/>
</dbReference>
<dbReference type="GO" id="GO:0000403">
    <property type="term" value="F:Y-form DNA binding"/>
    <property type="evidence" value="ECO:0007669"/>
    <property type="project" value="TreeGrafter"/>
</dbReference>
<dbReference type="InterPro" id="IPR015242">
    <property type="entry name" value="Ydc2_cat"/>
</dbReference>
<dbReference type="InterPro" id="IPR039197">
    <property type="entry name" value="Mrs1/Cce1"/>
</dbReference>
<evidence type="ECO:0000313" key="3">
    <source>
        <dbReference type="Proteomes" id="UP000073492"/>
    </source>
</evidence>
<dbReference type="EMBL" id="LFZO01000674">
    <property type="protein sequence ID" value="KXT00636.1"/>
    <property type="molecule type" value="Genomic_DNA"/>
</dbReference>
<name>A0A139HDZ6_9PEZI</name>
<proteinExistence type="predicted"/>
<reference evidence="2 3" key="1">
    <citation type="submission" date="2015-07" db="EMBL/GenBank/DDBJ databases">
        <title>Comparative genomics of the Sigatoka disease complex on banana suggests a link between parallel evolutionary changes in Pseudocercospora fijiensis and Pseudocercospora eumusae and increased virulence on the banana host.</title>
        <authorList>
            <person name="Chang T.-C."/>
            <person name="Salvucci A."/>
            <person name="Crous P.W."/>
            <person name="Stergiopoulos I."/>
        </authorList>
    </citation>
    <scope>NUCLEOTIDE SEQUENCE [LARGE SCALE GENOMIC DNA]</scope>
    <source>
        <strain evidence="2 3">CBS 116634</strain>
    </source>
</reference>
<dbReference type="Gene3D" id="3.30.420.10">
    <property type="entry name" value="Ribonuclease H-like superfamily/Ribonuclease H"/>
    <property type="match status" value="1"/>
</dbReference>
<sequence length="330" mass="36751">MNKRALPSLRLWQLKYWAFLTGVASTGTKADLAAALHSSPQPQASEKHCFNSRRIVSVDMGIRNLAYCVVQRPTGHAAKEPLAVKIWRRMDLLNAHDTPDPTSLEEEAPNISTARTGHKNASILDKAAFLPSTMSRTAYSITRELLSHEPDDILIERQRFRSGGAATILEWTIRVNMLESMIWACLETLRSISGTLLFPHVHSISPKRVAAFWVSGKNVPLHPPLDVFQNGGTAEPLKLAGTGREKIDKGDKVEIVRSWIRGESDVRLTFDGDASRIAEAFKIPKRNAKIAQQLAGGKLDDLADCLLQAVAHLRWQDNRTRVHEMLESET</sequence>
<dbReference type="PANTHER" id="PTHR28072">
    <property type="entry name" value="CRUCIFORM CUTTING ENDONUCLEASE 1, MITOCHONDRIAL-RELATED"/>
    <property type="match status" value="1"/>
</dbReference>
<organism evidence="2 3">
    <name type="scientific">Pseudocercospora musae</name>
    <dbReference type="NCBI Taxonomy" id="113226"/>
    <lineage>
        <taxon>Eukaryota</taxon>
        <taxon>Fungi</taxon>
        <taxon>Dikarya</taxon>
        <taxon>Ascomycota</taxon>
        <taxon>Pezizomycotina</taxon>
        <taxon>Dothideomycetes</taxon>
        <taxon>Dothideomycetidae</taxon>
        <taxon>Mycosphaerellales</taxon>
        <taxon>Mycosphaerellaceae</taxon>
        <taxon>Pseudocercospora</taxon>
    </lineage>
</organism>
<protein>
    <recommendedName>
        <fullName evidence="1">Mitochondrial resolvase Ydc2 catalytic domain-containing protein</fullName>
    </recommendedName>
</protein>
<dbReference type="PANTHER" id="PTHR28072:SF1">
    <property type="entry name" value="CRUCIFORM CUTTING ENDONUCLEASE 1, MITOCHONDRIAL-RELATED"/>
    <property type="match status" value="1"/>
</dbReference>
<dbReference type="InterPro" id="IPR012337">
    <property type="entry name" value="RNaseH-like_sf"/>
</dbReference>
<dbReference type="Pfam" id="PF09159">
    <property type="entry name" value="Ydc2-catalyt"/>
    <property type="match status" value="1"/>
</dbReference>